<dbReference type="Gene3D" id="3.40.50.1820">
    <property type="entry name" value="alpha/beta hydrolase"/>
    <property type="match status" value="1"/>
</dbReference>
<dbReference type="EMBL" id="HBHT01011343">
    <property type="protein sequence ID" value="CAD9956053.1"/>
    <property type="molecule type" value="Transcribed_RNA"/>
</dbReference>
<feature type="region of interest" description="Disordered" evidence="1">
    <location>
        <begin position="194"/>
        <end position="216"/>
    </location>
</feature>
<feature type="region of interest" description="Disordered" evidence="1">
    <location>
        <begin position="84"/>
        <end position="124"/>
    </location>
</feature>
<gene>
    <name evidence="3" type="ORF">APAL1065_LOCUS7631</name>
</gene>
<feature type="region of interest" description="Disordered" evidence="1">
    <location>
        <begin position="1"/>
        <end position="54"/>
    </location>
</feature>
<feature type="compositionally biased region" description="Polar residues" evidence="1">
    <location>
        <begin position="1"/>
        <end position="26"/>
    </location>
</feature>
<feature type="compositionally biased region" description="Basic and acidic residues" evidence="1">
    <location>
        <begin position="207"/>
        <end position="216"/>
    </location>
</feature>
<dbReference type="PANTHER" id="PTHR45856">
    <property type="entry name" value="ALPHA/BETA-HYDROLASES SUPERFAMILY PROTEIN"/>
    <property type="match status" value="1"/>
</dbReference>
<name>A0A7S2Y6V9_9STRA</name>
<evidence type="ECO:0000256" key="1">
    <source>
        <dbReference type="SAM" id="MobiDB-lite"/>
    </source>
</evidence>
<dbReference type="Pfam" id="PF01764">
    <property type="entry name" value="Lipase_3"/>
    <property type="match status" value="1"/>
</dbReference>
<reference evidence="3" key="1">
    <citation type="submission" date="2021-01" db="EMBL/GenBank/DDBJ databases">
        <authorList>
            <person name="Corre E."/>
            <person name="Pelletier E."/>
            <person name="Niang G."/>
            <person name="Scheremetjew M."/>
            <person name="Finn R."/>
            <person name="Kale V."/>
            <person name="Holt S."/>
            <person name="Cochrane G."/>
            <person name="Meng A."/>
            <person name="Brown T."/>
            <person name="Cohen L."/>
        </authorList>
    </citation>
    <scope>NUCLEOTIDE SEQUENCE</scope>
    <source>
        <strain evidence="3">CCMP125</strain>
    </source>
</reference>
<accession>A0A7S2Y6V9</accession>
<sequence length="636" mass="72757">MSPTNSANTSKPSVTRMNRESGQTFRESGKRVRDSINSIFSKGVGGEEHKTSSMQIPHFRPELASASSLGDPLSGVTVVENSVTKTSRNKASTITQATSNNTRLNSTPDIHIEDGTPNDEDSIGNDSILKTLRARVESILPDQIKKDVLPPTEDERRQEELRVIANVQKNMINFSEESTGEGFGEFSYISDVPEASFESDDEEGDSADPHLSEEEYTKRFATELEKKLDGEIRQSASSTTPLRSDTKSPSARHRTKIPKFHNSKTIRKLMSEAIDQRDWRRLAFIKDMFRPGTVSHTLAKSQSEMVWLSDWHEKYECTYAISIDRQLSKVLLCFRGAYTSEDWAHILDYYDTGTSNPVLEDYPSKPKNIRLHAGFYKYLFRVRKDTKTTKYDEIAAKLAHYCELADSTGEGKVRITITGHSLGSALATIFSLYASTEDRFTSNDRAIECVTYGCPGIGSWRFAGAVKHQEDIGKLRIAKFHVKGDVTVHMPPTFLRTSRRGAQYWHSGIDIMLPYIRNNFFHKVLGGQPKPKVTYHDPDNQRYFPSLFRQFRDFYLWNLPVRFWRFALFHTLVEHRKRMALVNRQHQSDPEDEDPESLLLTNLTLKELYEIRHELSTNKQRTKLIQKMKSERAKKT</sequence>
<dbReference type="InterPro" id="IPR029058">
    <property type="entry name" value="AB_hydrolase_fold"/>
</dbReference>
<dbReference type="AlphaFoldDB" id="A0A7S2Y6V9"/>
<protein>
    <recommendedName>
        <fullName evidence="2">Fungal lipase-type domain-containing protein</fullName>
    </recommendedName>
</protein>
<dbReference type="PANTHER" id="PTHR45856:SF23">
    <property type="entry name" value="FUNGAL LIPASE-LIKE DOMAIN-CONTAINING PROTEIN"/>
    <property type="match status" value="1"/>
</dbReference>
<dbReference type="SUPFAM" id="SSF53474">
    <property type="entry name" value="alpha/beta-Hydrolases"/>
    <property type="match status" value="1"/>
</dbReference>
<feature type="compositionally biased region" description="Polar residues" evidence="1">
    <location>
        <begin position="234"/>
        <end position="249"/>
    </location>
</feature>
<dbReference type="GO" id="GO:0006629">
    <property type="term" value="P:lipid metabolic process"/>
    <property type="evidence" value="ECO:0007669"/>
    <property type="project" value="InterPro"/>
</dbReference>
<dbReference type="InterPro" id="IPR002921">
    <property type="entry name" value="Fungal_lipase-type"/>
</dbReference>
<dbReference type="InterPro" id="IPR051218">
    <property type="entry name" value="Sec_MonoDiacylglyc_Lipase"/>
</dbReference>
<dbReference type="CDD" id="cd00519">
    <property type="entry name" value="Lipase_3"/>
    <property type="match status" value="1"/>
</dbReference>
<feature type="compositionally biased region" description="Acidic residues" evidence="1">
    <location>
        <begin position="197"/>
        <end position="206"/>
    </location>
</feature>
<feature type="domain" description="Fungal lipase-type" evidence="2">
    <location>
        <begin position="332"/>
        <end position="493"/>
    </location>
</feature>
<organism evidence="3">
    <name type="scientific">Entomoneis paludosa</name>
    <dbReference type="NCBI Taxonomy" id="265537"/>
    <lineage>
        <taxon>Eukaryota</taxon>
        <taxon>Sar</taxon>
        <taxon>Stramenopiles</taxon>
        <taxon>Ochrophyta</taxon>
        <taxon>Bacillariophyta</taxon>
        <taxon>Bacillariophyceae</taxon>
        <taxon>Bacillariophycidae</taxon>
        <taxon>Entomoneidaceae</taxon>
        <taxon>Entomoneis</taxon>
    </lineage>
</organism>
<evidence type="ECO:0000259" key="2">
    <source>
        <dbReference type="Pfam" id="PF01764"/>
    </source>
</evidence>
<feature type="region of interest" description="Disordered" evidence="1">
    <location>
        <begin position="229"/>
        <end position="255"/>
    </location>
</feature>
<feature type="compositionally biased region" description="Polar residues" evidence="1">
    <location>
        <begin position="84"/>
        <end position="108"/>
    </location>
</feature>
<proteinExistence type="predicted"/>
<evidence type="ECO:0000313" key="3">
    <source>
        <dbReference type="EMBL" id="CAD9956053.1"/>
    </source>
</evidence>